<dbReference type="Proteomes" id="UP000663834">
    <property type="component" value="Unassembled WGS sequence"/>
</dbReference>
<dbReference type="OrthoDB" id="626167at2759"/>
<keyword evidence="1" id="KW-0677">Repeat</keyword>
<evidence type="ECO:0000313" key="6">
    <source>
        <dbReference type="Proteomes" id="UP000663834"/>
    </source>
</evidence>
<dbReference type="SMART" id="SM00028">
    <property type="entry name" value="TPR"/>
    <property type="match status" value="2"/>
</dbReference>
<reference evidence="4" key="1">
    <citation type="submission" date="2021-02" db="EMBL/GenBank/DDBJ databases">
        <authorList>
            <person name="Nowell W R."/>
        </authorList>
    </citation>
    <scope>NUCLEOTIDE SEQUENCE</scope>
</reference>
<dbReference type="Pfam" id="PF13181">
    <property type="entry name" value="TPR_8"/>
    <property type="match status" value="1"/>
</dbReference>
<evidence type="ECO:0000256" key="1">
    <source>
        <dbReference type="ARBA" id="ARBA00022737"/>
    </source>
</evidence>
<organism evidence="4 6">
    <name type="scientific">Rotaria magnacalcarata</name>
    <dbReference type="NCBI Taxonomy" id="392030"/>
    <lineage>
        <taxon>Eukaryota</taxon>
        <taxon>Metazoa</taxon>
        <taxon>Spiralia</taxon>
        <taxon>Gnathifera</taxon>
        <taxon>Rotifera</taxon>
        <taxon>Eurotatoria</taxon>
        <taxon>Bdelloidea</taxon>
        <taxon>Philodinida</taxon>
        <taxon>Philodinidae</taxon>
        <taxon>Rotaria</taxon>
    </lineage>
</organism>
<dbReference type="InterPro" id="IPR011990">
    <property type="entry name" value="TPR-like_helical_dom_sf"/>
</dbReference>
<feature type="repeat" description="TPR" evidence="3">
    <location>
        <begin position="8"/>
        <end position="41"/>
    </location>
</feature>
<gene>
    <name evidence="5" type="ORF">GIL414_LOCUS45935</name>
    <name evidence="4" type="ORF">KQP761_LOCUS31458</name>
</gene>
<dbReference type="EMBL" id="CAJOBJ010142836">
    <property type="protein sequence ID" value="CAF4770756.1"/>
    <property type="molecule type" value="Genomic_DNA"/>
</dbReference>
<dbReference type="PANTHER" id="PTHR45641:SF19">
    <property type="entry name" value="NEPHROCYSTIN-3"/>
    <property type="match status" value="1"/>
</dbReference>
<accession>A0A816FBA8</accession>
<evidence type="ECO:0000313" key="5">
    <source>
        <dbReference type="EMBL" id="CAF4770756.1"/>
    </source>
</evidence>
<dbReference type="Gene3D" id="1.25.40.10">
    <property type="entry name" value="Tetratricopeptide repeat domain"/>
    <property type="match status" value="2"/>
</dbReference>
<dbReference type="Proteomes" id="UP000681720">
    <property type="component" value="Unassembled WGS sequence"/>
</dbReference>
<evidence type="ECO:0000256" key="3">
    <source>
        <dbReference type="PROSITE-ProRule" id="PRU00339"/>
    </source>
</evidence>
<comment type="caution">
    <text evidence="4">The sequence shown here is derived from an EMBL/GenBank/DDBJ whole genome shotgun (WGS) entry which is preliminary data.</text>
</comment>
<dbReference type="EMBL" id="CAJNOW010017494">
    <property type="protein sequence ID" value="CAF1658172.1"/>
    <property type="molecule type" value="Genomic_DNA"/>
</dbReference>
<dbReference type="PANTHER" id="PTHR45641">
    <property type="entry name" value="TETRATRICOPEPTIDE REPEAT PROTEIN (AFU_ORTHOLOGUE AFUA_6G03870)"/>
    <property type="match status" value="1"/>
</dbReference>
<sequence length="308" mass="35277">MFTSIELVEVYNKIGAVHEAMRNNTAALSNYEKALQIQGIYYPSIEFDMTKTYDNIGHFYSTANNYLPVSSYFQDPWKVPEKTEFRNHLYQSNIHNSWGDLHYSNQLTSSDSRKCIAFQNNDAFHKELNQIQKGSLLRRNLLLVDSYSSYDSGYFNGVDHSKAPLCYETAVEKLKSAVPSSTSLALVPYKNRDSMCNTMIKYCNALVFNKKSLEICRTTIPQTRADLITSFNNISRVRRKMGNQLEALSYYQKSLNQGQTTMHPDRAYSTMLRKNIGNTMAKRGKHSRAFSFSDFTRDTLQCSSSSNS</sequence>
<name>A0A816FBA8_9BILA</name>
<protein>
    <submittedName>
        <fullName evidence="4">Uncharacterized protein</fullName>
    </submittedName>
</protein>
<evidence type="ECO:0000256" key="2">
    <source>
        <dbReference type="ARBA" id="ARBA00022803"/>
    </source>
</evidence>
<proteinExistence type="predicted"/>
<dbReference type="SUPFAM" id="SSF48452">
    <property type="entry name" value="TPR-like"/>
    <property type="match status" value="2"/>
</dbReference>
<dbReference type="InterPro" id="IPR019734">
    <property type="entry name" value="TPR_rpt"/>
</dbReference>
<dbReference type="AlphaFoldDB" id="A0A816FBA8"/>
<evidence type="ECO:0000313" key="4">
    <source>
        <dbReference type="EMBL" id="CAF1658172.1"/>
    </source>
</evidence>
<keyword evidence="2 3" id="KW-0802">TPR repeat</keyword>
<dbReference type="PROSITE" id="PS50005">
    <property type="entry name" value="TPR"/>
    <property type="match status" value="1"/>
</dbReference>